<dbReference type="GO" id="GO:0016491">
    <property type="term" value="F:oxidoreductase activity"/>
    <property type="evidence" value="ECO:0007669"/>
    <property type="project" value="UniProtKB-KW"/>
</dbReference>
<dbReference type="InterPro" id="IPR006140">
    <property type="entry name" value="D-isomer_DH_NAD-bd"/>
</dbReference>
<sequence>MNNFNHHLYILTEHDDIYRQAIENTHLDGLTITDNRAEATILLAAPPMAASCINDFPNVEWVQSVYAGVDALTLHPKRTDYLLTNIKGIFGQLISEYVIGYIISHYRHFPLYRQQQSAEQWTPHLYESLSGKVMAILGTGSIGSHLSHAASGLGIDVIGINSSGIPPKAGKFSRTYHVNELSAALSQANIIVNTLPDTEQTRGLINEEVLSHCFRTLIFNVGRGKTVVESDLLNAIDKGYVEHAFLDVFEQEPLPELHPYWKNHAITVTPHIAALSFPSQVLEQFIHNYDLWCTGFRLDNEVSFDKGY</sequence>
<protein>
    <submittedName>
        <fullName evidence="4">D-2-hydroxyacid dehydrogenase</fullName>
    </submittedName>
</protein>
<gene>
    <name evidence="4" type="ORF">F9817_13700</name>
</gene>
<dbReference type="SUPFAM" id="SSF51735">
    <property type="entry name" value="NAD(P)-binding Rossmann-fold domains"/>
    <property type="match status" value="1"/>
</dbReference>
<organism evidence="4 5">
    <name type="scientific">Vibrio eleionomae</name>
    <dbReference type="NCBI Taxonomy" id="2653505"/>
    <lineage>
        <taxon>Bacteria</taxon>
        <taxon>Pseudomonadati</taxon>
        <taxon>Pseudomonadota</taxon>
        <taxon>Gammaproteobacteria</taxon>
        <taxon>Vibrionales</taxon>
        <taxon>Vibrionaceae</taxon>
        <taxon>Vibrio</taxon>
    </lineage>
</organism>
<comment type="caution">
    <text evidence="4">The sequence shown here is derived from an EMBL/GenBank/DDBJ whole genome shotgun (WGS) entry which is preliminary data.</text>
</comment>
<name>A0A7X4LLT3_9VIBR</name>
<feature type="domain" description="D-isomer specific 2-hydroxyacid dehydrogenase NAD-binding" evidence="3">
    <location>
        <begin position="100"/>
        <end position="273"/>
    </location>
</feature>
<reference evidence="4 5" key="1">
    <citation type="submission" date="2019-10" db="EMBL/GenBank/DDBJ databases">
        <title>Vibrio sp. nov. isolated from a shrimp pond.</title>
        <authorList>
            <person name="Gomez-Gil B."/>
            <person name="Enciso-Ibarra J."/>
            <person name="Enciso-Ibarra K."/>
            <person name="Bolan-Mejia C."/>
        </authorList>
    </citation>
    <scope>NUCLEOTIDE SEQUENCE [LARGE SCALE GENOMIC DNA]</scope>
    <source>
        <strain evidence="4 5">CAIM 722</strain>
    </source>
</reference>
<evidence type="ECO:0000256" key="1">
    <source>
        <dbReference type="ARBA" id="ARBA00023002"/>
    </source>
</evidence>
<dbReference type="PANTHER" id="PTHR43333:SF1">
    <property type="entry name" value="D-ISOMER SPECIFIC 2-HYDROXYACID DEHYDROGENASE NAD-BINDING DOMAIN-CONTAINING PROTEIN"/>
    <property type="match status" value="1"/>
</dbReference>
<keyword evidence="2" id="KW-0520">NAD</keyword>
<dbReference type="Pfam" id="PF02826">
    <property type="entry name" value="2-Hacid_dh_C"/>
    <property type="match status" value="1"/>
</dbReference>
<dbReference type="PANTHER" id="PTHR43333">
    <property type="entry name" value="2-HACID_DH_C DOMAIN-CONTAINING PROTEIN"/>
    <property type="match status" value="1"/>
</dbReference>
<evidence type="ECO:0000259" key="3">
    <source>
        <dbReference type="Pfam" id="PF02826"/>
    </source>
</evidence>
<evidence type="ECO:0000313" key="4">
    <source>
        <dbReference type="EMBL" id="MZI94249.1"/>
    </source>
</evidence>
<evidence type="ECO:0000313" key="5">
    <source>
        <dbReference type="Proteomes" id="UP000462621"/>
    </source>
</evidence>
<dbReference type="RefSeq" id="WP_161156475.1">
    <property type="nucleotide sequence ID" value="NZ_WEKT01000025.1"/>
</dbReference>
<dbReference type="CDD" id="cd05300">
    <property type="entry name" value="2-Hacid_dh_1"/>
    <property type="match status" value="1"/>
</dbReference>
<keyword evidence="5" id="KW-1185">Reference proteome</keyword>
<dbReference type="FunFam" id="3.40.50.720:FF:000363">
    <property type="entry name" value="D-isomer specific 2-hydroxyacid dehydrogenase"/>
    <property type="match status" value="1"/>
</dbReference>
<dbReference type="AlphaFoldDB" id="A0A7X4LLT3"/>
<dbReference type="GO" id="GO:0051287">
    <property type="term" value="F:NAD binding"/>
    <property type="evidence" value="ECO:0007669"/>
    <property type="project" value="InterPro"/>
</dbReference>
<dbReference type="InterPro" id="IPR036291">
    <property type="entry name" value="NAD(P)-bd_dom_sf"/>
</dbReference>
<evidence type="ECO:0000256" key="2">
    <source>
        <dbReference type="ARBA" id="ARBA00023027"/>
    </source>
</evidence>
<dbReference type="Proteomes" id="UP000462621">
    <property type="component" value="Unassembled WGS sequence"/>
</dbReference>
<dbReference type="Gene3D" id="3.40.50.720">
    <property type="entry name" value="NAD(P)-binding Rossmann-like Domain"/>
    <property type="match status" value="2"/>
</dbReference>
<dbReference type="SUPFAM" id="SSF52283">
    <property type="entry name" value="Formate/glycerate dehydrogenase catalytic domain-like"/>
    <property type="match status" value="1"/>
</dbReference>
<keyword evidence="1" id="KW-0560">Oxidoreductase</keyword>
<proteinExistence type="predicted"/>
<dbReference type="EMBL" id="WEKT01000025">
    <property type="protein sequence ID" value="MZI94249.1"/>
    <property type="molecule type" value="Genomic_DNA"/>
</dbReference>
<accession>A0A7X4LLT3</accession>